<name>A0A9K3GQ31_9EUKA</name>
<reference evidence="1 2" key="1">
    <citation type="journal article" date="2018" name="PLoS ONE">
        <title>The draft genome of Kipferlia bialata reveals reductive genome evolution in fornicate parasites.</title>
        <authorList>
            <person name="Tanifuji G."/>
            <person name="Takabayashi S."/>
            <person name="Kume K."/>
            <person name="Takagi M."/>
            <person name="Nakayama T."/>
            <person name="Kamikawa R."/>
            <person name="Inagaki Y."/>
            <person name="Hashimoto T."/>
        </authorList>
    </citation>
    <scope>NUCLEOTIDE SEQUENCE [LARGE SCALE GENOMIC DNA]</scope>
    <source>
        <strain evidence="1">NY0173</strain>
    </source>
</reference>
<feature type="non-terminal residue" evidence="1">
    <location>
        <position position="117"/>
    </location>
</feature>
<dbReference type="Proteomes" id="UP000265618">
    <property type="component" value="Unassembled WGS sequence"/>
</dbReference>
<sequence length="117" mass="13678">MCPRIQAGAAYKGPPANSLFKVLRWYRLFRRHDTDWDRYNLGGWTPADCEEYYRKRVKGLLGAIKRNLPGLASDHKLIVPPPHYVPSMCTCEQERERDIYVRRVVLGFYTLCCGQKE</sequence>
<comment type="caution">
    <text evidence="1">The sequence shown here is derived from an EMBL/GenBank/DDBJ whole genome shotgun (WGS) entry which is preliminary data.</text>
</comment>
<evidence type="ECO:0000313" key="1">
    <source>
        <dbReference type="EMBL" id="GIQ91048.1"/>
    </source>
</evidence>
<keyword evidence="2" id="KW-1185">Reference proteome</keyword>
<accession>A0A9K3GQ31</accession>
<gene>
    <name evidence="1" type="ORF">KIPB_014111</name>
</gene>
<organism evidence="1 2">
    <name type="scientific">Kipferlia bialata</name>
    <dbReference type="NCBI Taxonomy" id="797122"/>
    <lineage>
        <taxon>Eukaryota</taxon>
        <taxon>Metamonada</taxon>
        <taxon>Carpediemonas-like organisms</taxon>
        <taxon>Kipferlia</taxon>
    </lineage>
</organism>
<evidence type="ECO:0000313" key="2">
    <source>
        <dbReference type="Proteomes" id="UP000265618"/>
    </source>
</evidence>
<dbReference type="EMBL" id="BDIP01007068">
    <property type="protein sequence ID" value="GIQ91048.1"/>
    <property type="molecule type" value="Genomic_DNA"/>
</dbReference>
<dbReference type="AlphaFoldDB" id="A0A9K3GQ31"/>
<proteinExistence type="predicted"/>
<protein>
    <submittedName>
        <fullName evidence="1">Uncharacterized protein</fullName>
    </submittedName>
</protein>